<feature type="transmembrane region" description="Helical" evidence="1">
    <location>
        <begin position="108"/>
        <end position="132"/>
    </location>
</feature>
<dbReference type="RefSeq" id="WP_132861039.1">
    <property type="nucleotide sequence ID" value="NZ_SMGR01000002.1"/>
</dbReference>
<sequence length="138" mass="14862">MKSTLLLRGLIALIGFAIAFLGLDVVFGGIRTLGWMGPTDFVEVVNPTDFAVQDNHVRFLGGVFSGIGLLFVLGAVAFSRMRTAIMVLCALVFIGGLSRFTTPDFGTLFNMAVLPSLLAELILFPLVGFWVYKAGKSQ</sequence>
<dbReference type="EMBL" id="SMGR01000002">
    <property type="protein sequence ID" value="TCL01612.1"/>
    <property type="molecule type" value="Genomic_DNA"/>
</dbReference>
<evidence type="ECO:0000313" key="2">
    <source>
        <dbReference type="EMBL" id="TCL01612.1"/>
    </source>
</evidence>
<protein>
    <submittedName>
        <fullName evidence="2">Uncharacterized protein DUF4345</fullName>
    </submittedName>
</protein>
<keyword evidence="3" id="KW-1185">Reference proteome</keyword>
<dbReference type="InterPro" id="IPR025597">
    <property type="entry name" value="DUF4345"/>
</dbReference>
<feature type="transmembrane region" description="Helical" evidence="1">
    <location>
        <begin position="7"/>
        <end position="30"/>
    </location>
</feature>
<dbReference type="Proteomes" id="UP000295673">
    <property type="component" value="Unassembled WGS sequence"/>
</dbReference>
<feature type="transmembrane region" description="Helical" evidence="1">
    <location>
        <begin position="85"/>
        <end position="102"/>
    </location>
</feature>
<dbReference type="OrthoDB" id="7667926at2"/>
<feature type="transmembrane region" description="Helical" evidence="1">
    <location>
        <begin position="59"/>
        <end position="78"/>
    </location>
</feature>
<name>A0A4R1N687_9RHOB</name>
<keyword evidence="1" id="KW-0812">Transmembrane</keyword>
<reference evidence="2 3" key="1">
    <citation type="submission" date="2019-03" db="EMBL/GenBank/DDBJ databases">
        <title>Genomic Encyclopedia of Archaeal and Bacterial Type Strains, Phase II (KMG-II): from individual species to whole genera.</title>
        <authorList>
            <person name="Goeker M."/>
        </authorList>
    </citation>
    <scope>NUCLEOTIDE SEQUENCE [LARGE SCALE GENOMIC DNA]</scope>
    <source>
        <strain evidence="2 3">DSM 26433</strain>
    </source>
</reference>
<keyword evidence="1" id="KW-1133">Transmembrane helix</keyword>
<accession>A0A4R1N687</accession>
<gene>
    <name evidence="2" type="ORF">BXY66_2927</name>
</gene>
<evidence type="ECO:0000256" key="1">
    <source>
        <dbReference type="SAM" id="Phobius"/>
    </source>
</evidence>
<evidence type="ECO:0000313" key="3">
    <source>
        <dbReference type="Proteomes" id="UP000295673"/>
    </source>
</evidence>
<proteinExistence type="predicted"/>
<keyword evidence="1" id="KW-0472">Membrane</keyword>
<comment type="caution">
    <text evidence="2">The sequence shown here is derived from an EMBL/GenBank/DDBJ whole genome shotgun (WGS) entry which is preliminary data.</text>
</comment>
<organism evidence="2 3">
    <name type="scientific">Shimia isoporae</name>
    <dbReference type="NCBI Taxonomy" id="647720"/>
    <lineage>
        <taxon>Bacteria</taxon>
        <taxon>Pseudomonadati</taxon>
        <taxon>Pseudomonadota</taxon>
        <taxon>Alphaproteobacteria</taxon>
        <taxon>Rhodobacterales</taxon>
        <taxon>Roseobacteraceae</taxon>
    </lineage>
</organism>
<dbReference type="AlphaFoldDB" id="A0A4R1N687"/>
<dbReference type="Pfam" id="PF14248">
    <property type="entry name" value="DUF4345"/>
    <property type="match status" value="1"/>
</dbReference>